<accession>A0A562ZSM3</accession>
<protein>
    <submittedName>
        <fullName evidence="9">Butyryl-CoA dehydrogenase</fullName>
    </submittedName>
</protein>
<dbReference type="PIRSF" id="PIRSF016578">
    <property type="entry name" value="HsaA"/>
    <property type="match status" value="1"/>
</dbReference>
<dbReference type="OrthoDB" id="9770681at2"/>
<dbReference type="InterPro" id="IPR036250">
    <property type="entry name" value="AcylCo_DH-like_C"/>
</dbReference>
<dbReference type="SUPFAM" id="SSF47203">
    <property type="entry name" value="Acyl-CoA dehydrogenase C-terminal domain-like"/>
    <property type="match status" value="1"/>
</dbReference>
<dbReference type="InterPro" id="IPR009075">
    <property type="entry name" value="AcylCo_DH/oxidase_C"/>
</dbReference>
<dbReference type="InterPro" id="IPR009100">
    <property type="entry name" value="AcylCoA_DH/oxidase_NM_dom_sf"/>
</dbReference>
<dbReference type="InterPro" id="IPR037069">
    <property type="entry name" value="AcylCoA_DH/ox_N_sf"/>
</dbReference>
<keyword evidence="4" id="KW-0274">FAD</keyword>
<dbReference type="GO" id="GO:0003995">
    <property type="term" value="F:acyl-CoA dehydrogenase activity"/>
    <property type="evidence" value="ECO:0007669"/>
    <property type="project" value="TreeGrafter"/>
</dbReference>
<comment type="cofactor">
    <cofactor evidence="1">
        <name>FAD</name>
        <dbReference type="ChEBI" id="CHEBI:57692"/>
    </cofactor>
</comment>
<comment type="caution">
    <text evidence="9">The sequence shown here is derived from an EMBL/GenBank/DDBJ whole genome shotgun (WGS) entry which is preliminary data.</text>
</comment>
<dbReference type="Pfam" id="PF02771">
    <property type="entry name" value="Acyl-CoA_dh_N"/>
    <property type="match status" value="1"/>
</dbReference>
<feature type="domain" description="Acyl-CoA dehydrogenase/oxidase N-terminal" evidence="8">
    <location>
        <begin position="6"/>
        <end position="117"/>
    </location>
</feature>
<dbReference type="Gene3D" id="2.40.110.10">
    <property type="entry name" value="Butyryl-CoA Dehydrogenase, subunit A, domain 2"/>
    <property type="match status" value="1"/>
</dbReference>
<dbReference type="InterPro" id="IPR046373">
    <property type="entry name" value="Acyl-CoA_Oxase/DH_mid-dom_sf"/>
</dbReference>
<evidence type="ECO:0000256" key="1">
    <source>
        <dbReference type="ARBA" id="ARBA00001974"/>
    </source>
</evidence>
<dbReference type="Pfam" id="PF00441">
    <property type="entry name" value="Acyl-CoA_dh_1"/>
    <property type="match status" value="1"/>
</dbReference>
<keyword evidence="5" id="KW-0560">Oxidoreductase</keyword>
<dbReference type="FunFam" id="1.20.140.10:FF:000001">
    <property type="entry name" value="Acyl-CoA dehydrogenase"/>
    <property type="match status" value="1"/>
</dbReference>
<evidence type="ECO:0000259" key="8">
    <source>
        <dbReference type="Pfam" id="PF02771"/>
    </source>
</evidence>
<dbReference type="Gene3D" id="1.20.140.10">
    <property type="entry name" value="Butyryl-CoA Dehydrogenase, subunit A, domain 3"/>
    <property type="match status" value="1"/>
</dbReference>
<keyword evidence="10" id="KW-1185">Reference proteome</keyword>
<evidence type="ECO:0000256" key="4">
    <source>
        <dbReference type="ARBA" id="ARBA00022827"/>
    </source>
</evidence>
<evidence type="ECO:0000259" key="6">
    <source>
        <dbReference type="Pfam" id="PF00441"/>
    </source>
</evidence>
<sequence>MFQLDPDLEAFRQEIRKTAERAFSAKAAYWDEKEEFPTENRDLLAKLGYLGMVIPEAYGGSGAPVIQGTILLEEVARVCFNTALVAQIALNGPSRALAVLASEEQKQRWLPGCANGDYSFAIGISEPGAGSAMTDMITSAVPDGDHIVLNGQKAYCTGGHLASHVFVFARWGKTQGPRGIGALVVERGMKGFEVGHPDRKMGGRGIPEVELYFDHCRVPTQNVILAGDPDSTRSFKRLMSSFGPERVGNAAMCLGVAQAAYEAARKYSQEREQFGRPICEFQGLQWKVADMAVQLHAARLMIYRAATNLVDGFPDPLEAAMAKLYANEMVQRVTNEALQIHGHAGFTRALPLERMVRDSRGFALGGGTTEILRNTIASMVYGRAFDQRRA</sequence>
<dbReference type="InterPro" id="IPR013786">
    <property type="entry name" value="AcylCoA_DH/ox_N"/>
</dbReference>
<organism evidence="9 10">
    <name type="scientific">Caenimonas sedimenti</name>
    <dbReference type="NCBI Taxonomy" id="2596921"/>
    <lineage>
        <taxon>Bacteria</taxon>
        <taxon>Pseudomonadati</taxon>
        <taxon>Pseudomonadota</taxon>
        <taxon>Betaproteobacteria</taxon>
        <taxon>Burkholderiales</taxon>
        <taxon>Comamonadaceae</taxon>
        <taxon>Caenimonas</taxon>
    </lineage>
</organism>
<dbReference type="Proteomes" id="UP000318199">
    <property type="component" value="Unassembled WGS sequence"/>
</dbReference>
<dbReference type="GO" id="GO:0033539">
    <property type="term" value="P:fatty acid beta-oxidation using acyl-CoA dehydrogenase"/>
    <property type="evidence" value="ECO:0007669"/>
    <property type="project" value="TreeGrafter"/>
</dbReference>
<evidence type="ECO:0000256" key="3">
    <source>
        <dbReference type="ARBA" id="ARBA00022630"/>
    </source>
</evidence>
<comment type="similarity">
    <text evidence="2">Belongs to the acyl-CoA dehydrogenase family.</text>
</comment>
<dbReference type="PANTHER" id="PTHR43884:SF12">
    <property type="entry name" value="ISOVALERYL-COA DEHYDROGENASE, MITOCHONDRIAL-RELATED"/>
    <property type="match status" value="1"/>
</dbReference>
<keyword evidence="3" id="KW-0285">Flavoprotein</keyword>
<dbReference type="AlphaFoldDB" id="A0A562ZSM3"/>
<dbReference type="GO" id="GO:0046359">
    <property type="term" value="P:butyrate catabolic process"/>
    <property type="evidence" value="ECO:0007669"/>
    <property type="project" value="TreeGrafter"/>
</dbReference>
<evidence type="ECO:0000259" key="7">
    <source>
        <dbReference type="Pfam" id="PF02770"/>
    </source>
</evidence>
<evidence type="ECO:0000313" key="10">
    <source>
        <dbReference type="Proteomes" id="UP000318199"/>
    </source>
</evidence>
<dbReference type="SUPFAM" id="SSF56645">
    <property type="entry name" value="Acyl-CoA dehydrogenase NM domain-like"/>
    <property type="match status" value="1"/>
</dbReference>
<evidence type="ECO:0000313" key="9">
    <source>
        <dbReference type="EMBL" id="TWO71356.1"/>
    </source>
</evidence>
<feature type="domain" description="Acyl-CoA dehydrogenase/oxidase C-terminal" evidence="6">
    <location>
        <begin position="235"/>
        <end position="378"/>
    </location>
</feature>
<name>A0A562ZSM3_9BURK</name>
<dbReference type="EMBL" id="VOBQ01000008">
    <property type="protein sequence ID" value="TWO71356.1"/>
    <property type="molecule type" value="Genomic_DNA"/>
</dbReference>
<dbReference type="Gene3D" id="1.10.540.10">
    <property type="entry name" value="Acyl-CoA dehydrogenase/oxidase, N-terminal domain"/>
    <property type="match status" value="1"/>
</dbReference>
<gene>
    <name evidence="9" type="ORF">FN976_10555</name>
</gene>
<dbReference type="GO" id="GO:0050660">
    <property type="term" value="F:flavin adenine dinucleotide binding"/>
    <property type="evidence" value="ECO:0007669"/>
    <property type="project" value="InterPro"/>
</dbReference>
<evidence type="ECO:0000256" key="5">
    <source>
        <dbReference type="ARBA" id="ARBA00023002"/>
    </source>
</evidence>
<feature type="domain" description="Acyl-CoA oxidase/dehydrogenase middle" evidence="7">
    <location>
        <begin position="121"/>
        <end position="216"/>
    </location>
</feature>
<evidence type="ECO:0000256" key="2">
    <source>
        <dbReference type="ARBA" id="ARBA00009347"/>
    </source>
</evidence>
<proteinExistence type="inferred from homology"/>
<dbReference type="PANTHER" id="PTHR43884">
    <property type="entry name" value="ACYL-COA DEHYDROGENASE"/>
    <property type="match status" value="1"/>
</dbReference>
<dbReference type="RefSeq" id="WP_145892968.1">
    <property type="nucleotide sequence ID" value="NZ_VOBQ01000008.1"/>
</dbReference>
<reference evidence="9 10" key="1">
    <citation type="submission" date="2019-07" db="EMBL/GenBank/DDBJ databases">
        <title>Caenimonas sedimenti sp. nov., isolated from activated sludge.</title>
        <authorList>
            <person name="Xu J."/>
        </authorList>
    </citation>
    <scope>NUCLEOTIDE SEQUENCE [LARGE SCALE GENOMIC DNA]</scope>
    <source>
        <strain evidence="9 10">HX-9-20</strain>
    </source>
</reference>
<dbReference type="InterPro" id="IPR006091">
    <property type="entry name" value="Acyl-CoA_Oxase/DH_mid-dom"/>
</dbReference>
<dbReference type="Pfam" id="PF02770">
    <property type="entry name" value="Acyl-CoA_dh_M"/>
    <property type="match status" value="1"/>
</dbReference>